<dbReference type="PANTHER" id="PTHR33608">
    <property type="entry name" value="BLL2464 PROTEIN"/>
    <property type="match status" value="1"/>
</dbReference>
<keyword evidence="1" id="KW-0472">Membrane</keyword>
<proteinExistence type="predicted"/>
<name>M0M7D7_9EURY</name>
<evidence type="ECO:0000256" key="1">
    <source>
        <dbReference type="SAM" id="Phobius"/>
    </source>
</evidence>
<feature type="domain" description="DUF58" evidence="2">
    <location>
        <begin position="430"/>
        <end position="520"/>
    </location>
</feature>
<dbReference type="Pfam" id="PF01882">
    <property type="entry name" value="DUF58"/>
    <property type="match status" value="1"/>
</dbReference>
<organism evidence="3 4">
    <name type="scientific">Halobiforma nitratireducens JCM 10879</name>
    <dbReference type="NCBI Taxonomy" id="1227454"/>
    <lineage>
        <taxon>Archaea</taxon>
        <taxon>Methanobacteriati</taxon>
        <taxon>Methanobacteriota</taxon>
        <taxon>Stenosarchaea group</taxon>
        <taxon>Halobacteria</taxon>
        <taxon>Halobacteriales</taxon>
        <taxon>Natrialbaceae</taxon>
        <taxon>Halobiforma</taxon>
    </lineage>
</organism>
<feature type="transmembrane region" description="Helical" evidence="1">
    <location>
        <begin position="35"/>
        <end position="52"/>
    </location>
</feature>
<dbReference type="PATRIC" id="fig|1227454.3.peg.1078"/>
<dbReference type="Proteomes" id="UP000011607">
    <property type="component" value="Unassembled WGS sequence"/>
</dbReference>
<gene>
    <name evidence="3" type="ORF">C446_05435</name>
</gene>
<dbReference type="AlphaFoldDB" id="M0M7D7"/>
<dbReference type="RefSeq" id="WP_006672044.1">
    <property type="nucleotide sequence ID" value="NZ_AOMA01000063.1"/>
</dbReference>
<feature type="transmembrane region" description="Helical" evidence="1">
    <location>
        <begin position="240"/>
        <end position="258"/>
    </location>
</feature>
<accession>M0M7D7</accession>
<dbReference type="EMBL" id="AOMA01000063">
    <property type="protein sequence ID" value="EMA41732.1"/>
    <property type="molecule type" value="Genomic_DNA"/>
</dbReference>
<dbReference type="InterPro" id="IPR002881">
    <property type="entry name" value="DUF58"/>
</dbReference>
<keyword evidence="4" id="KW-1185">Reference proteome</keyword>
<dbReference type="STRING" id="1227454.C446_05435"/>
<dbReference type="OrthoDB" id="31512at2157"/>
<dbReference type="Pfam" id="PF23933">
    <property type="entry name" value="DUF7269"/>
    <property type="match status" value="1"/>
</dbReference>
<dbReference type="eggNOG" id="arCOG06437">
    <property type="taxonomic scope" value="Archaea"/>
</dbReference>
<dbReference type="PANTHER" id="PTHR33608:SF6">
    <property type="entry name" value="BLL2464 PROTEIN"/>
    <property type="match status" value="1"/>
</dbReference>
<comment type="caution">
    <text evidence="3">The sequence shown here is derived from an EMBL/GenBank/DDBJ whole genome shotgun (WGS) entry which is preliminary data.</text>
</comment>
<keyword evidence="1" id="KW-1133">Transmembrane helix</keyword>
<evidence type="ECO:0000313" key="4">
    <source>
        <dbReference type="Proteomes" id="UP000011607"/>
    </source>
</evidence>
<evidence type="ECO:0000259" key="2">
    <source>
        <dbReference type="Pfam" id="PF01882"/>
    </source>
</evidence>
<protein>
    <recommendedName>
        <fullName evidence="2">DUF58 domain-containing protein</fullName>
    </recommendedName>
</protein>
<evidence type="ECO:0000313" key="3">
    <source>
        <dbReference type="EMBL" id="EMA41732.1"/>
    </source>
</evidence>
<dbReference type="InterPro" id="IPR055693">
    <property type="entry name" value="DUF7269"/>
</dbReference>
<dbReference type="eggNOG" id="arCOG02742">
    <property type="taxonomic scope" value="Archaea"/>
</dbReference>
<keyword evidence="1" id="KW-0812">Transmembrane</keyword>
<sequence>MTPDRRTAALAAGITAFVAALAVSAGALTLSLTDATVVLLAFLVSIVGVRTLSRRRGVRSQFDTPETERTIEVPVPGESLSETVSSFRRVDSGYRTRGRRLGDGLQDAVVAVLTRFEGDDPETATKRLEDGDWTDDPVAAAFLSEQLEPPERSLRSRVGRVFDRGYETEFQRGVRHVVAAIASIGYERGPEADSDDSDETERVLPAYDYDRTPQREIDGRRTTTESVDGIETVRSAATEYWSGIGVVALFAVGIGAAVESPAVLLAGVVGIGYAGFARAFEPPVLELSIDRTVSDETPEPGDEIDVTVAITNESGGFVPDLRFVDGVPPGLVVTEGSSRLGTALRPGESVSLEYTAAVKRGSHEFDPALAITRDLSRSTEREFRIESETAVVCEPEMRPVAAPVPLRTTATSFAGRLTTTEGGAGTTFHSVREYRPNDPLSRIDWNRRAKTGELATLEFHAERSARAVVLVDARKGAYLAPAPDATHAVDRSIAAAGRIGASLLEAGHSVGLAGIGPVGRDGDPQRGTDPCWLAPASGRHHELEFRELLATHPQFDAVAPEQETPWLTQLRTLRRRLSAETQIVLLTPLCDAGSADIARRLEARGHPVTVVSPDPTVDATAGGRLAQVARRVRRFDLERAGIRVIDWPDGTSIDEVFARQAGAGTGTAVDASGGGSR</sequence>
<reference evidence="3 4" key="1">
    <citation type="journal article" date="2014" name="PLoS Genet.">
        <title>Phylogenetically driven sequencing of extremely halophilic archaea reveals strategies for static and dynamic osmo-response.</title>
        <authorList>
            <person name="Becker E.A."/>
            <person name="Seitzer P.M."/>
            <person name="Tritt A."/>
            <person name="Larsen D."/>
            <person name="Krusor M."/>
            <person name="Yao A.I."/>
            <person name="Wu D."/>
            <person name="Madern D."/>
            <person name="Eisen J.A."/>
            <person name="Darling A.E."/>
            <person name="Facciotti M.T."/>
        </authorList>
    </citation>
    <scope>NUCLEOTIDE SEQUENCE [LARGE SCALE GENOMIC DNA]</scope>
    <source>
        <strain evidence="3 4">JCM 10879</strain>
    </source>
</reference>